<dbReference type="Proteomes" id="UP000314294">
    <property type="component" value="Unassembled WGS sequence"/>
</dbReference>
<reference evidence="2 3" key="1">
    <citation type="submission" date="2019-03" db="EMBL/GenBank/DDBJ databases">
        <title>First draft genome of Liparis tanakae, snailfish: a comprehensive survey of snailfish specific genes.</title>
        <authorList>
            <person name="Kim W."/>
            <person name="Song I."/>
            <person name="Jeong J.-H."/>
            <person name="Kim D."/>
            <person name="Kim S."/>
            <person name="Ryu S."/>
            <person name="Song J.Y."/>
            <person name="Lee S.K."/>
        </authorList>
    </citation>
    <scope>NUCLEOTIDE SEQUENCE [LARGE SCALE GENOMIC DNA]</scope>
    <source>
        <tissue evidence="2">Muscle</tissue>
    </source>
</reference>
<evidence type="ECO:0000256" key="1">
    <source>
        <dbReference type="SAM" id="MobiDB-lite"/>
    </source>
</evidence>
<organism evidence="2 3">
    <name type="scientific">Liparis tanakae</name>
    <name type="common">Tanaka's snailfish</name>
    <dbReference type="NCBI Taxonomy" id="230148"/>
    <lineage>
        <taxon>Eukaryota</taxon>
        <taxon>Metazoa</taxon>
        <taxon>Chordata</taxon>
        <taxon>Craniata</taxon>
        <taxon>Vertebrata</taxon>
        <taxon>Euteleostomi</taxon>
        <taxon>Actinopterygii</taxon>
        <taxon>Neopterygii</taxon>
        <taxon>Teleostei</taxon>
        <taxon>Neoteleostei</taxon>
        <taxon>Acanthomorphata</taxon>
        <taxon>Eupercaria</taxon>
        <taxon>Perciformes</taxon>
        <taxon>Cottioidei</taxon>
        <taxon>Cottales</taxon>
        <taxon>Liparidae</taxon>
        <taxon>Liparis</taxon>
    </lineage>
</organism>
<evidence type="ECO:0000313" key="3">
    <source>
        <dbReference type="Proteomes" id="UP000314294"/>
    </source>
</evidence>
<feature type="compositionally biased region" description="Basic and acidic residues" evidence="1">
    <location>
        <begin position="43"/>
        <end position="64"/>
    </location>
</feature>
<gene>
    <name evidence="2" type="ORF">EYF80_021320</name>
</gene>
<name>A0A4Z2HRE1_9TELE</name>
<proteinExistence type="predicted"/>
<accession>A0A4Z2HRE1</accession>
<keyword evidence="3" id="KW-1185">Reference proteome</keyword>
<dbReference type="EMBL" id="SRLO01000190">
    <property type="protein sequence ID" value="TNN68399.1"/>
    <property type="molecule type" value="Genomic_DNA"/>
</dbReference>
<evidence type="ECO:0000313" key="2">
    <source>
        <dbReference type="EMBL" id="TNN68399.1"/>
    </source>
</evidence>
<comment type="caution">
    <text evidence="2">The sequence shown here is derived from an EMBL/GenBank/DDBJ whole genome shotgun (WGS) entry which is preliminary data.</text>
</comment>
<feature type="region of interest" description="Disordered" evidence="1">
    <location>
        <begin position="40"/>
        <end position="64"/>
    </location>
</feature>
<protein>
    <submittedName>
        <fullName evidence="2">Uncharacterized protein</fullName>
    </submittedName>
</protein>
<sequence length="64" mass="7115">MTTSNDIVFTKQNNIKRGGRIKLFSPTHLFVKGLTGQLCTEAPRPDRYAPPRSIEPENNKGADS</sequence>
<dbReference type="AlphaFoldDB" id="A0A4Z2HRE1"/>